<gene>
    <name evidence="1" type="ORF">Drose_25720</name>
</gene>
<keyword evidence="2" id="KW-1185">Reference proteome</keyword>
<dbReference type="Proteomes" id="UP001058271">
    <property type="component" value="Chromosome"/>
</dbReference>
<accession>A0ABY5YYL4</accession>
<evidence type="ECO:0000313" key="2">
    <source>
        <dbReference type="Proteomes" id="UP001058271"/>
    </source>
</evidence>
<proteinExistence type="predicted"/>
<sequence length="185" mass="19904">MTALVPVGLYLGAFPDGRGHWTRLGALVHEVRRGAEVEVLTGEEYTAWLLAHDTDTERVGSDGLATARERLIERGLLVESPRGDTAVTVFARTYRIMPLLLGLGPSGSVAGWFAIGSPDRELVSVPPVTYEIWSCAPAYPTLWEACASLVAPAGSDPVRVVEAVLRDLHHLLSCTGAYVDPAVDR</sequence>
<dbReference type="RefSeq" id="WP_260723932.1">
    <property type="nucleotide sequence ID" value="NZ_BAAABS010000018.1"/>
</dbReference>
<protein>
    <submittedName>
        <fullName evidence="1">Uncharacterized protein</fullName>
    </submittedName>
</protein>
<dbReference type="EMBL" id="CP073721">
    <property type="protein sequence ID" value="UWZ34607.1"/>
    <property type="molecule type" value="Genomic_DNA"/>
</dbReference>
<evidence type="ECO:0000313" key="1">
    <source>
        <dbReference type="EMBL" id="UWZ34607.1"/>
    </source>
</evidence>
<reference evidence="1" key="1">
    <citation type="submission" date="2021-04" db="EMBL/GenBank/DDBJ databases">
        <title>Biosynthetic gene clusters of Dactylosporangioum roseum.</title>
        <authorList>
            <person name="Hartkoorn R.C."/>
            <person name="Beaudoing E."/>
            <person name="Hot D."/>
            <person name="Moureu S."/>
        </authorList>
    </citation>
    <scope>NUCLEOTIDE SEQUENCE</scope>
    <source>
        <strain evidence="1">NRRL B-16295</strain>
    </source>
</reference>
<organism evidence="1 2">
    <name type="scientific">Dactylosporangium roseum</name>
    <dbReference type="NCBI Taxonomy" id="47989"/>
    <lineage>
        <taxon>Bacteria</taxon>
        <taxon>Bacillati</taxon>
        <taxon>Actinomycetota</taxon>
        <taxon>Actinomycetes</taxon>
        <taxon>Micromonosporales</taxon>
        <taxon>Micromonosporaceae</taxon>
        <taxon>Dactylosporangium</taxon>
    </lineage>
</organism>
<name>A0ABY5YYL4_9ACTN</name>